<feature type="coiled-coil region" evidence="1">
    <location>
        <begin position="184"/>
        <end position="257"/>
    </location>
</feature>
<keyword evidence="2" id="KW-0732">Signal</keyword>
<evidence type="ECO:0000313" key="4">
    <source>
        <dbReference type="EMBL" id="OGI83538.1"/>
    </source>
</evidence>
<feature type="signal peptide" evidence="2">
    <location>
        <begin position="1"/>
        <end position="28"/>
    </location>
</feature>
<keyword evidence="1" id="KW-0175">Coiled coil</keyword>
<evidence type="ECO:0000259" key="3">
    <source>
        <dbReference type="Pfam" id="PF01551"/>
    </source>
</evidence>
<feature type="chain" id="PRO_5009225757" description="M23ase beta-sheet core domain-containing protein" evidence="2">
    <location>
        <begin position="29"/>
        <end position="451"/>
    </location>
</feature>
<dbReference type="STRING" id="1801766.A2997_00340"/>
<dbReference type="InterPro" id="IPR050570">
    <property type="entry name" value="Cell_wall_metabolism_enzyme"/>
</dbReference>
<dbReference type="EMBL" id="MFUQ01000015">
    <property type="protein sequence ID" value="OGI83538.1"/>
    <property type="molecule type" value="Genomic_DNA"/>
</dbReference>
<dbReference type="CDD" id="cd12797">
    <property type="entry name" value="M23_peptidase"/>
    <property type="match status" value="1"/>
</dbReference>
<dbReference type="Gene3D" id="6.10.250.3150">
    <property type="match status" value="1"/>
</dbReference>
<dbReference type="SUPFAM" id="SSF51261">
    <property type="entry name" value="Duplicated hybrid motif"/>
    <property type="match status" value="1"/>
</dbReference>
<dbReference type="PROSITE" id="PS51257">
    <property type="entry name" value="PROKAR_LIPOPROTEIN"/>
    <property type="match status" value="1"/>
</dbReference>
<evidence type="ECO:0000256" key="1">
    <source>
        <dbReference type="SAM" id="Coils"/>
    </source>
</evidence>
<gene>
    <name evidence="4" type="ORF">A2997_00340</name>
</gene>
<organism evidence="4 5">
    <name type="scientific">Candidatus Nomurabacteria bacterium RIFCSPLOWO2_01_FULL_36_10b</name>
    <dbReference type="NCBI Taxonomy" id="1801766"/>
    <lineage>
        <taxon>Bacteria</taxon>
        <taxon>Candidatus Nomuraibacteriota</taxon>
    </lineage>
</organism>
<dbReference type="Proteomes" id="UP000179448">
    <property type="component" value="Unassembled WGS sequence"/>
</dbReference>
<protein>
    <recommendedName>
        <fullName evidence="3">M23ase beta-sheet core domain-containing protein</fullName>
    </recommendedName>
</protein>
<dbReference type="GO" id="GO:0004222">
    <property type="term" value="F:metalloendopeptidase activity"/>
    <property type="evidence" value="ECO:0007669"/>
    <property type="project" value="TreeGrafter"/>
</dbReference>
<dbReference type="PANTHER" id="PTHR21666">
    <property type="entry name" value="PEPTIDASE-RELATED"/>
    <property type="match status" value="1"/>
</dbReference>
<evidence type="ECO:0000256" key="2">
    <source>
        <dbReference type="SAM" id="SignalP"/>
    </source>
</evidence>
<dbReference type="Gene3D" id="2.70.70.10">
    <property type="entry name" value="Glucose Permease (Domain IIA)"/>
    <property type="match status" value="1"/>
</dbReference>
<dbReference type="InterPro" id="IPR016047">
    <property type="entry name" value="M23ase_b-sheet_dom"/>
</dbReference>
<feature type="coiled-coil region" evidence="1">
    <location>
        <begin position="37"/>
        <end position="64"/>
    </location>
</feature>
<sequence length="451" mass="50325">MRYVPLIIISASLFLLLSWSFFISNTNAQGTAGCSTAEECREKISEYTKSIELLNQKKVEFTQQLQTIASQKTTLQKAINAVEIERRKVVNDVDITNKKLQKTVLTLSQIKESIGIAGNHIDLHRATIAYDLRELHQFDERSLIDIIFSDKRLSDLFQELNHTEQLNARVGERITELRFVRANLGEKQNLYESEQQQLEDLKQQVLDKKKIIEGQKAQQSQLLRETQSSEAKYQTLLAENEALRRAFEQELADYEATLKFVLDPTALPKPGSAPLSWPTSAPVIITQLFQARTGPHSGTTFGHTGTDFRAVYEPVYAMADGVIGGTGDTDVACKAVSFGKWILLRFDNHLAATYAHLSVISVSTGQKVKRGQLVGYSGHTGRSTAPHLHITLYADIDADGKQVVNVLGQESKVCKGKMLVQPRAATEAYLDPLLYLPKTTKGMFKAGIKED</sequence>
<accession>A0A1F6WNT4</accession>
<dbReference type="PANTHER" id="PTHR21666:SF285">
    <property type="entry name" value="M23 FAMILY METALLOPEPTIDASE"/>
    <property type="match status" value="1"/>
</dbReference>
<dbReference type="Pfam" id="PF01551">
    <property type="entry name" value="Peptidase_M23"/>
    <property type="match status" value="1"/>
</dbReference>
<feature type="domain" description="M23ase beta-sheet core" evidence="3">
    <location>
        <begin position="303"/>
        <end position="394"/>
    </location>
</feature>
<dbReference type="AlphaFoldDB" id="A0A1F6WNT4"/>
<name>A0A1F6WNT4_9BACT</name>
<comment type="caution">
    <text evidence="4">The sequence shown here is derived from an EMBL/GenBank/DDBJ whole genome shotgun (WGS) entry which is preliminary data.</text>
</comment>
<proteinExistence type="predicted"/>
<reference evidence="4 5" key="1">
    <citation type="journal article" date="2016" name="Nat. Commun.">
        <title>Thousands of microbial genomes shed light on interconnected biogeochemical processes in an aquifer system.</title>
        <authorList>
            <person name="Anantharaman K."/>
            <person name="Brown C.T."/>
            <person name="Hug L.A."/>
            <person name="Sharon I."/>
            <person name="Castelle C.J."/>
            <person name="Probst A.J."/>
            <person name="Thomas B.C."/>
            <person name="Singh A."/>
            <person name="Wilkins M.J."/>
            <person name="Karaoz U."/>
            <person name="Brodie E.L."/>
            <person name="Williams K.H."/>
            <person name="Hubbard S.S."/>
            <person name="Banfield J.F."/>
        </authorList>
    </citation>
    <scope>NUCLEOTIDE SEQUENCE [LARGE SCALE GENOMIC DNA]</scope>
</reference>
<dbReference type="InterPro" id="IPR011055">
    <property type="entry name" value="Dup_hybrid_motif"/>
</dbReference>
<evidence type="ECO:0000313" key="5">
    <source>
        <dbReference type="Proteomes" id="UP000179448"/>
    </source>
</evidence>